<dbReference type="Pfam" id="PF04116">
    <property type="entry name" value="FA_hydroxylase"/>
    <property type="match status" value="1"/>
</dbReference>
<dbReference type="AlphaFoldDB" id="E3UKE2"/>
<accession>E3UKE2</accession>
<evidence type="ECO:0000259" key="6">
    <source>
        <dbReference type="Pfam" id="PF04116"/>
    </source>
</evidence>
<evidence type="ECO:0000256" key="2">
    <source>
        <dbReference type="ARBA" id="ARBA00022692"/>
    </source>
</evidence>
<keyword evidence="4 5" id="KW-0472">Membrane</keyword>
<evidence type="ECO:0000256" key="5">
    <source>
        <dbReference type="SAM" id="Phobius"/>
    </source>
</evidence>
<dbReference type="EMBL" id="HM448899">
    <property type="protein sequence ID" value="ADO20909.1"/>
    <property type="molecule type" value="Genomic_DNA"/>
</dbReference>
<dbReference type="InterPro" id="IPR006694">
    <property type="entry name" value="Fatty_acid_hydroxylase"/>
</dbReference>
<dbReference type="PANTHER" id="PTHR11863">
    <property type="entry name" value="STEROL DESATURASE"/>
    <property type="match status" value="1"/>
</dbReference>
<proteinExistence type="predicted"/>
<evidence type="ECO:0000313" key="7">
    <source>
        <dbReference type="EMBL" id="ADO20909.1"/>
    </source>
</evidence>
<evidence type="ECO:0000256" key="3">
    <source>
        <dbReference type="ARBA" id="ARBA00022989"/>
    </source>
</evidence>
<dbReference type="GO" id="GO:0016491">
    <property type="term" value="F:oxidoreductase activity"/>
    <property type="evidence" value="ECO:0007669"/>
    <property type="project" value="InterPro"/>
</dbReference>
<gene>
    <name evidence="7" type="primary">DES24</name>
</gene>
<keyword evidence="3 5" id="KW-1133">Transmembrane helix</keyword>
<organism evidence="7">
    <name type="scientific">Tetrahymena thermophila</name>
    <dbReference type="NCBI Taxonomy" id="5911"/>
    <lineage>
        <taxon>Eukaryota</taxon>
        <taxon>Sar</taxon>
        <taxon>Alveolata</taxon>
        <taxon>Ciliophora</taxon>
        <taxon>Intramacronucleata</taxon>
        <taxon>Oligohymenophorea</taxon>
        <taxon>Hymenostomatida</taxon>
        <taxon>Tetrahymenina</taxon>
        <taxon>Tetrahymenidae</taxon>
        <taxon>Tetrahymena</taxon>
    </lineage>
</organism>
<sequence length="284" mass="33405">MGFVITPKVGFIIDQSIVFGGFALGLISKNPLQWYEVFFKLYIGLNLVLMPFAGLVTLFCKIFGKRIQDPPKPTQYLKEIFETTRCYWVVSLLAAWPVQRYLNGELTAYTMDLKESFVGDSIILNTLFMVFFFLLVDFHTYWKHRLLHTRTFWYFHRNHHSFFDPSCFASFGVSPFESVLTFGPLLFDQLEIANQFKLCTWLHGSVILFFIVLNIYLHCGYTFDFIENTLPKLFINTSAHHNLHHSKTKIHFSELLTLWDYLMNTGATFYNKQEFQQKLEKEKS</sequence>
<comment type="subcellular location">
    <subcellularLocation>
        <location evidence="1">Membrane</location>
    </subcellularLocation>
</comment>
<dbReference type="GO" id="GO:0016020">
    <property type="term" value="C:membrane"/>
    <property type="evidence" value="ECO:0007669"/>
    <property type="project" value="UniProtKB-SubCell"/>
</dbReference>
<feature type="transmembrane region" description="Helical" evidence="5">
    <location>
        <begin position="39"/>
        <end position="64"/>
    </location>
</feature>
<feature type="transmembrane region" description="Helical" evidence="5">
    <location>
        <begin position="9"/>
        <end position="27"/>
    </location>
</feature>
<feature type="domain" description="Fatty acid hydroxylase" evidence="6">
    <location>
        <begin position="129"/>
        <end position="265"/>
    </location>
</feature>
<feature type="transmembrane region" description="Helical" evidence="5">
    <location>
        <begin position="122"/>
        <end position="142"/>
    </location>
</feature>
<evidence type="ECO:0000256" key="1">
    <source>
        <dbReference type="ARBA" id="ARBA00004370"/>
    </source>
</evidence>
<feature type="transmembrane region" description="Helical" evidence="5">
    <location>
        <begin position="198"/>
        <end position="217"/>
    </location>
</feature>
<protein>
    <submittedName>
        <fullName evidence="7">C-24 sterol desaturase-like protein</fullName>
    </submittedName>
</protein>
<dbReference type="GO" id="GO:0005506">
    <property type="term" value="F:iron ion binding"/>
    <property type="evidence" value="ECO:0007669"/>
    <property type="project" value="InterPro"/>
</dbReference>
<reference evidence="7" key="1">
    <citation type="journal article" date="2011" name="Eukaryot. Cell">
        <title>A Novel Sterol Desaturase-Like Protein Promoting Dealkylation of Phytosterols in Tetrahymena thermophila.</title>
        <authorList>
            <person name="Tomazic M.L."/>
            <person name="Najle S.R."/>
            <person name="Nusblat A.D."/>
            <person name="Uttaro A.D."/>
            <person name="Nudel C.B."/>
        </authorList>
    </citation>
    <scope>NUCLEOTIDE SEQUENCE</scope>
    <source>
        <strain evidence="7">CU428</strain>
    </source>
</reference>
<dbReference type="InterPro" id="IPR050307">
    <property type="entry name" value="Sterol_Desaturase_Related"/>
</dbReference>
<dbReference type="OMA" id="HTYWKHR"/>
<name>E3UKE2_TETTH</name>
<feature type="transmembrane region" description="Helical" evidence="5">
    <location>
        <begin position="85"/>
        <end position="102"/>
    </location>
</feature>
<evidence type="ECO:0000256" key="4">
    <source>
        <dbReference type="ARBA" id="ARBA00023136"/>
    </source>
</evidence>
<keyword evidence="2 5" id="KW-0812">Transmembrane</keyword>
<dbReference type="GO" id="GO:0008610">
    <property type="term" value="P:lipid biosynthetic process"/>
    <property type="evidence" value="ECO:0007669"/>
    <property type="project" value="InterPro"/>
</dbReference>